<accession>A0AA45WNH2</accession>
<evidence type="ECO:0000259" key="2">
    <source>
        <dbReference type="Pfam" id="PF01523"/>
    </source>
</evidence>
<feature type="domain" description="Metalloprotease TldD/E N-terminal" evidence="2">
    <location>
        <begin position="18"/>
        <end position="81"/>
    </location>
</feature>
<evidence type="ECO:0000259" key="4">
    <source>
        <dbReference type="Pfam" id="PF19290"/>
    </source>
</evidence>
<evidence type="ECO:0000256" key="1">
    <source>
        <dbReference type="ARBA" id="ARBA00005836"/>
    </source>
</evidence>
<dbReference type="GO" id="GO:0005829">
    <property type="term" value="C:cytosol"/>
    <property type="evidence" value="ECO:0007669"/>
    <property type="project" value="TreeGrafter"/>
</dbReference>
<dbReference type="Pfam" id="PF19289">
    <property type="entry name" value="PmbA_TldD_3rd"/>
    <property type="match status" value="1"/>
</dbReference>
<proteinExistence type="inferred from homology"/>
<name>A0AA45WNH2_9AQUI</name>
<dbReference type="RefSeq" id="WP_265134221.1">
    <property type="nucleotide sequence ID" value="NZ_FXTX01000017.1"/>
</dbReference>
<evidence type="ECO:0000259" key="3">
    <source>
        <dbReference type="Pfam" id="PF19289"/>
    </source>
</evidence>
<feature type="domain" description="Metalloprotease TldD/E central" evidence="4">
    <location>
        <begin position="117"/>
        <end position="214"/>
    </location>
</feature>
<dbReference type="InterPro" id="IPR036059">
    <property type="entry name" value="TldD/PmbA_sf"/>
</dbReference>
<evidence type="ECO:0000313" key="5">
    <source>
        <dbReference type="EMBL" id="SMP18444.1"/>
    </source>
</evidence>
<dbReference type="InterPro" id="IPR002510">
    <property type="entry name" value="Metalloprtase-TldD/E_N"/>
</dbReference>
<comment type="similarity">
    <text evidence="1">Belongs to the peptidase U62 family.</text>
</comment>
<dbReference type="GO" id="GO:0008237">
    <property type="term" value="F:metallopeptidase activity"/>
    <property type="evidence" value="ECO:0007669"/>
    <property type="project" value="InterPro"/>
</dbReference>
<dbReference type="InterPro" id="IPR045569">
    <property type="entry name" value="Metalloprtase-TldD/E_C"/>
</dbReference>
<comment type="caution">
    <text evidence="5">The sequence shown here is derived from an EMBL/GenBank/DDBJ whole genome shotgun (WGS) entry which is preliminary data.</text>
</comment>
<dbReference type="SUPFAM" id="SSF111283">
    <property type="entry name" value="Putative modulator of DNA gyrase, PmbA/TldD"/>
    <property type="match status" value="1"/>
</dbReference>
<dbReference type="AlphaFoldDB" id="A0AA45WNH2"/>
<dbReference type="Gene3D" id="3.30.2290.10">
    <property type="entry name" value="PmbA/TldD superfamily"/>
    <property type="match status" value="1"/>
</dbReference>
<dbReference type="InterPro" id="IPR047657">
    <property type="entry name" value="PmbA"/>
</dbReference>
<sequence>MIEKIIDIAKTQLKGYDWEIYYQKVSKLKAESNDFQLESITTSDDIEFSIRVLNNKAQGFAYSSSFTEEAIKDTINKAKELSKITSPDDGNIIIDKLQETEKIEYFDTFTASLPPLDKAINAIELERITKSLDDRIKKVRSSTFIENIYETYLINSNNVEIKEKGTIYTAMVSAVAEENGDSQIVWQYKATRFLQDLDLNKLAKDAVYHAVSLLNAKPLTTRKIAVYFPPFAFAELLDTFSSAFTADALIKGKTLFANKENTIVASDVVNIIDNGRLPKGLATSSYDAEGIPKGKTVLIQNGIFKGFLHNLYTAKKLNTKSTGNAVRNGVKSLPSVGITNFYLEPTDTDIKEMMKNYDEILYVIDMMGLHTADPISGEFSLGISGILFSKGEKVQAVSGMTIADNFINLLNKISYVGNDLEFYGNVGSPSVIVEEMVVAGE</sequence>
<dbReference type="EMBL" id="FXTX01000017">
    <property type="protein sequence ID" value="SMP18444.1"/>
    <property type="molecule type" value="Genomic_DNA"/>
</dbReference>
<dbReference type="Pfam" id="PF19290">
    <property type="entry name" value="PmbA_TldD_2nd"/>
    <property type="match status" value="1"/>
</dbReference>
<protein>
    <submittedName>
        <fullName evidence="5">PmbA protein</fullName>
    </submittedName>
</protein>
<dbReference type="PANTHER" id="PTHR43421">
    <property type="entry name" value="METALLOPROTEASE PMBA"/>
    <property type="match status" value="1"/>
</dbReference>
<evidence type="ECO:0000313" key="6">
    <source>
        <dbReference type="Proteomes" id="UP001157947"/>
    </source>
</evidence>
<gene>
    <name evidence="5" type="ORF">SAMN06264868_11735</name>
</gene>
<dbReference type="Proteomes" id="UP001157947">
    <property type="component" value="Unassembled WGS sequence"/>
</dbReference>
<reference evidence="5" key="1">
    <citation type="submission" date="2017-05" db="EMBL/GenBank/DDBJ databases">
        <authorList>
            <person name="Varghese N."/>
            <person name="Submissions S."/>
        </authorList>
    </citation>
    <scope>NUCLEOTIDE SEQUENCE</scope>
    <source>
        <strain evidence="5">DSM 18763</strain>
    </source>
</reference>
<feature type="domain" description="Metalloprotease TldD/E C-terminal" evidence="3">
    <location>
        <begin position="222"/>
        <end position="440"/>
    </location>
</feature>
<dbReference type="GO" id="GO:0006508">
    <property type="term" value="P:proteolysis"/>
    <property type="evidence" value="ECO:0007669"/>
    <property type="project" value="InterPro"/>
</dbReference>
<dbReference type="Pfam" id="PF01523">
    <property type="entry name" value="PmbA_TldD_1st"/>
    <property type="match status" value="1"/>
</dbReference>
<keyword evidence="6" id="KW-1185">Reference proteome</keyword>
<dbReference type="InterPro" id="IPR035068">
    <property type="entry name" value="TldD/PmbA_N"/>
</dbReference>
<dbReference type="PANTHER" id="PTHR43421:SF1">
    <property type="entry name" value="METALLOPROTEASE PMBA"/>
    <property type="match status" value="1"/>
</dbReference>
<organism evidence="5 6">
    <name type="scientific">Venenivibrio stagnispumantis</name>
    <dbReference type="NCBI Taxonomy" id="407998"/>
    <lineage>
        <taxon>Bacteria</taxon>
        <taxon>Pseudomonadati</taxon>
        <taxon>Aquificota</taxon>
        <taxon>Aquificia</taxon>
        <taxon>Aquificales</taxon>
        <taxon>Hydrogenothermaceae</taxon>
        <taxon>Venenivibrio</taxon>
    </lineage>
</organism>
<dbReference type="InterPro" id="IPR045570">
    <property type="entry name" value="Metalloprtase-TldD/E_cen_dom"/>
</dbReference>